<evidence type="ECO:0000313" key="2">
    <source>
        <dbReference type="Proteomes" id="UP000233375"/>
    </source>
</evidence>
<sequence>MNDFKDYHQFVKSQKVKGFKIGFSFHDFQKEEKVGVFYSDAPTKTPVFIEGAIIEIKRTLNAQGKDTIRYIVVDLGHVHRQINGNLQIYSKG</sequence>
<dbReference type="Proteomes" id="UP000233375">
    <property type="component" value="Unassembled WGS sequence"/>
</dbReference>
<dbReference type="RefSeq" id="WP_101178199.1">
    <property type="nucleotide sequence ID" value="NZ_PISE01000037.1"/>
</dbReference>
<dbReference type="AlphaFoldDB" id="A0A2N0YZH2"/>
<comment type="caution">
    <text evidence="1">The sequence shown here is derived from an EMBL/GenBank/DDBJ whole genome shotgun (WGS) entry which is preliminary data.</text>
</comment>
<gene>
    <name evidence="1" type="ORF">CWS01_16090</name>
</gene>
<keyword evidence="2" id="KW-1185">Reference proteome</keyword>
<name>A0A2N0YZH2_9BACI</name>
<organism evidence="1 2">
    <name type="scientific">Niallia nealsonii</name>
    <dbReference type="NCBI Taxonomy" id="115979"/>
    <lineage>
        <taxon>Bacteria</taxon>
        <taxon>Bacillati</taxon>
        <taxon>Bacillota</taxon>
        <taxon>Bacilli</taxon>
        <taxon>Bacillales</taxon>
        <taxon>Bacillaceae</taxon>
        <taxon>Niallia</taxon>
    </lineage>
</organism>
<protein>
    <submittedName>
        <fullName evidence="1">Uncharacterized protein</fullName>
    </submittedName>
</protein>
<evidence type="ECO:0000313" key="1">
    <source>
        <dbReference type="EMBL" id="PKG22649.1"/>
    </source>
</evidence>
<proteinExistence type="predicted"/>
<accession>A0A2N0YZH2</accession>
<dbReference type="EMBL" id="PISE01000037">
    <property type="protein sequence ID" value="PKG22649.1"/>
    <property type="molecule type" value="Genomic_DNA"/>
</dbReference>
<reference evidence="1 2" key="1">
    <citation type="journal article" date="2003" name="Int. J. Syst. Evol. Microbiol.">
        <title>Bacillus nealsonii sp. nov., isolated from a spacecraft-assembly facility, whose spores are gamma-radiation resistant.</title>
        <authorList>
            <person name="Venkateswaran K."/>
            <person name="Kempf M."/>
            <person name="Chen F."/>
            <person name="Satomi M."/>
            <person name="Nicholson W."/>
            <person name="Kern R."/>
        </authorList>
    </citation>
    <scope>NUCLEOTIDE SEQUENCE [LARGE SCALE GENOMIC DNA]</scope>
    <source>
        <strain evidence="1 2">FO-92</strain>
    </source>
</reference>